<accession>A0A7Y0DWT4</accession>
<dbReference type="Pfam" id="PF04268">
    <property type="entry name" value="SoxG"/>
    <property type="match status" value="1"/>
</dbReference>
<evidence type="ECO:0000313" key="1">
    <source>
        <dbReference type="EMBL" id="NMM43052.1"/>
    </source>
</evidence>
<dbReference type="EMBL" id="JABBNT010000001">
    <property type="protein sequence ID" value="NMM43052.1"/>
    <property type="molecule type" value="Genomic_DNA"/>
</dbReference>
<proteinExistence type="predicted"/>
<evidence type="ECO:0000313" key="2">
    <source>
        <dbReference type="Proteomes" id="UP000539372"/>
    </source>
</evidence>
<protein>
    <submittedName>
        <fullName evidence="1">Sarcosine oxidase subunit gamma</fullName>
    </submittedName>
</protein>
<organism evidence="1 2">
    <name type="scientific">Pacificispira spongiicola</name>
    <dbReference type="NCBI Taxonomy" id="2729598"/>
    <lineage>
        <taxon>Bacteria</taxon>
        <taxon>Pseudomonadati</taxon>
        <taxon>Pseudomonadota</taxon>
        <taxon>Alphaproteobacteria</taxon>
        <taxon>Rhodospirillales</taxon>
        <taxon>Rhodospirillaceae</taxon>
        <taxon>Pacificispira</taxon>
    </lineage>
</organism>
<comment type="caution">
    <text evidence="1">The sequence shown here is derived from an EMBL/GenBank/DDBJ whole genome shotgun (WGS) entry which is preliminary data.</text>
</comment>
<dbReference type="Proteomes" id="UP000539372">
    <property type="component" value="Unassembled WGS sequence"/>
</dbReference>
<dbReference type="AlphaFoldDB" id="A0A7Y0DWT4"/>
<dbReference type="SUPFAM" id="SSF103025">
    <property type="entry name" value="Folate-binding domain"/>
    <property type="match status" value="1"/>
</dbReference>
<gene>
    <name evidence="1" type="ORF">HH303_01085</name>
</gene>
<dbReference type="RefSeq" id="WP_169623360.1">
    <property type="nucleotide sequence ID" value="NZ_JABBNT010000001.1"/>
</dbReference>
<name>A0A7Y0DWT4_9PROT</name>
<sequence>MVEITRLPEEARFSFRVAAGGVAAASKAFGVDLPTTIGGMAANGSRRALCLGPDEWQLDAAASERDAVVAAFAGIYADTPHSLVEVTDREFTYQISGEQAEELLTVGVPRDMALVTVGSGTRTLFDTVPAILVREADNRFTLSVWRSFAPHAEELLHIANKEFAAGL</sequence>
<dbReference type="Gene3D" id="3.30.70.1520">
    <property type="entry name" value="Heterotetrameric sarcosine oxidase"/>
    <property type="match status" value="1"/>
</dbReference>
<dbReference type="Gene3D" id="3.30.1360.120">
    <property type="entry name" value="Probable tRNA modification gtpase trme, domain 1"/>
    <property type="match status" value="1"/>
</dbReference>
<dbReference type="InterPro" id="IPR027266">
    <property type="entry name" value="TrmE/GcvT-like"/>
</dbReference>
<dbReference type="InterPro" id="IPR007375">
    <property type="entry name" value="SoxG"/>
</dbReference>
<reference evidence="1 2" key="1">
    <citation type="submission" date="2020-04" db="EMBL/GenBank/DDBJ databases">
        <title>Rhodospirillaceae bacterium KN72 isolated from deep sea.</title>
        <authorList>
            <person name="Zhang D.-C."/>
        </authorList>
    </citation>
    <scope>NUCLEOTIDE SEQUENCE [LARGE SCALE GENOMIC DNA]</scope>
    <source>
        <strain evidence="1 2">KN72</strain>
    </source>
</reference>
<keyword evidence="2" id="KW-1185">Reference proteome</keyword>